<evidence type="ECO:0000256" key="1">
    <source>
        <dbReference type="ARBA" id="ARBA00022737"/>
    </source>
</evidence>
<accession>A0A3B0QVT0</accession>
<proteinExistence type="predicted"/>
<dbReference type="PROSITE" id="PS50293">
    <property type="entry name" value="TPR_REGION"/>
    <property type="match status" value="2"/>
</dbReference>
<evidence type="ECO:0000313" key="4">
    <source>
        <dbReference type="EMBL" id="VAV84412.1"/>
    </source>
</evidence>
<keyword evidence="3" id="KW-0472">Membrane</keyword>
<dbReference type="SMART" id="SM00028">
    <property type="entry name" value="TPR"/>
    <property type="match status" value="10"/>
</dbReference>
<keyword evidence="1" id="KW-0677">Repeat</keyword>
<organism evidence="4">
    <name type="scientific">hydrothermal vent metagenome</name>
    <dbReference type="NCBI Taxonomy" id="652676"/>
    <lineage>
        <taxon>unclassified sequences</taxon>
        <taxon>metagenomes</taxon>
        <taxon>ecological metagenomes</taxon>
    </lineage>
</organism>
<evidence type="ECO:0000256" key="2">
    <source>
        <dbReference type="ARBA" id="ARBA00022803"/>
    </source>
</evidence>
<feature type="transmembrane region" description="Helical" evidence="3">
    <location>
        <begin position="527"/>
        <end position="550"/>
    </location>
</feature>
<feature type="transmembrane region" description="Helical" evidence="3">
    <location>
        <begin position="487"/>
        <end position="506"/>
    </location>
</feature>
<dbReference type="PROSITE" id="PS50005">
    <property type="entry name" value="TPR"/>
    <property type="match status" value="7"/>
</dbReference>
<feature type="transmembrane region" description="Helical" evidence="3">
    <location>
        <begin position="409"/>
        <end position="427"/>
    </location>
</feature>
<dbReference type="Pfam" id="PF00515">
    <property type="entry name" value="TPR_1"/>
    <property type="match status" value="1"/>
</dbReference>
<dbReference type="Pfam" id="PF13181">
    <property type="entry name" value="TPR_8"/>
    <property type="match status" value="2"/>
</dbReference>
<dbReference type="PROSITE" id="PS51257">
    <property type="entry name" value="PROKAR_LIPOPROTEIN"/>
    <property type="match status" value="1"/>
</dbReference>
<sequence>MRNCVTFVGLVAWLALLTVLMSACVVYAGASAKQSYLKGVDYAVQGELDKADKEFKEALKQDKSSTQAETCLSVLKDAKEGKVKKDAVPYIIKGDDFFTDELPDKAIESYSEAIRLDPGYAPIYFKRGNAYSEQDRYELAIADYSKALELDPEHYCACGNRAGIYLYNKQYDKAIAGYTRAIEIMPEQSWGYARRGNAYYELKKYEQALSDYNKAIELDSTDADAYFERGRTYSRLGQLGDIDKAIIDYTQAIKIGEEFTYYMGRANAYLVRGQDTLAYADYTKSIELYPDRSLPYLARGYIYTLQRHYDLAIKDLDKAIKFANDDARGYKMRGYVYLQLSRHGLAVADLTRAIELDPDDATSYYNRSGALRALGQEERAAQDYKKTYELDPEYVEKSQPFASTVASRVIYFVVAVFLGTFILRFAMSRNFGRKPRFVPGTNVSPQPSYALASGVVVIAYLLTHGIIELLRYIVFPAMGFTFLNGGVGNFFSIVILGFIVNVIVYSRLLKYPENGPIGFKSACYVSLVVYMVWAAVFILAGVVLIFIGIFSRLGW</sequence>
<keyword evidence="2" id="KW-0802">TPR repeat</keyword>
<evidence type="ECO:0008006" key="5">
    <source>
        <dbReference type="Google" id="ProtNLM"/>
    </source>
</evidence>
<name>A0A3B0QVT0_9ZZZZ</name>
<evidence type="ECO:0000256" key="3">
    <source>
        <dbReference type="SAM" id="Phobius"/>
    </source>
</evidence>
<keyword evidence="3" id="KW-1133">Transmembrane helix</keyword>
<dbReference type="PANTHER" id="PTHR44858:SF1">
    <property type="entry name" value="UDP-N-ACETYLGLUCOSAMINE--PEPTIDE N-ACETYLGLUCOSAMINYLTRANSFERASE SPINDLY-RELATED"/>
    <property type="match status" value="1"/>
</dbReference>
<dbReference type="PANTHER" id="PTHR44858">
    <property type="entry name" value="TETRATRICOPEPTIDE REPEAT PROTEIN 6"/>
    <property type="match status" value="1"/>
</dbReference>
<dbReference type="InterPro" id="IPR011990">
    <property type="entry name" value="TPR-like_helical_dom_sf"/>
</dbReference>
<gene>
    <name evidence="4" type="ORF">MNBD_DELTA01-1054</name>
</gene>
<protein>
    <recommendedName>
        <fullName evidence="5">TPR domain protein, component of TonB system</fullName>
    </recommendedName>
</protein>
<dbReference type="SUPFAM" id="SSF48452">
    <property type="entry name" value="TPR-like"/>
    <property type="match status" value="1"/>
</dbReference>
<dbReference type="AlphaFoldDB" id="A0A3B0QVT0"/>
<dbReference type="EMBL" id="UOEA01000067">
    <property type="protein sequence ID" value="VAV84412.1"/>
    <property type="molecule type" value="Genomic_DNA"/>
</dbReference>
<dbReference type="InterPro" id="IPR019734">
    <property type="entry name" value="TPR_rpt"/>
</dbReference>
<feature type="transmembrane region" description="Helical" evidence="3">
    <location>
        <begin position="448"/>
        <end position="467"/>
    </location>
</feature>
<dbReference type="Pfam" id="PF13414">
    <property type="entry name" value="TPR_11"/>
    <property type="match status" value="1"/>
</dbReference>
<dbReference type="Pfam" id="PF13432">
    <property type="entry name" value="TPR_16"/>
    <property type="match status" value="1"/>
</dbReference>
<dbReference type="Gene3D" id="1.25.40.10">
    <property type="entry name" value="Tetratricopeptide repeat domain"/>
    <property type="match status" value="4"/>
</dbReference>
<keyword evidence="3" id="KW-0812">Transmembrane</keyword>
<reference evidence="4" key="1">
    <citation type="submission" date="2018-06" db="EMBL/GenBank/DDBJ databases">
        <authorList>
            <person name="Zhirakovskaya E."/>
        </authorList>
    </citation>
    <scope>NUCLEOTIDE SEQUENCE</scope>
</reference>
<dbReference type="InterPro" id="IPR050498">
    <property type="entry name" value="Ycf3"/>
</dbReference>